<feature type="binding site" evidence="11">
    <location>
        <begin position="27"/>
        <end position="34"/>
    </location>
    <ligand>
        <name>ATP</name>
        <dbReference type="ChEBI" id="CHEBI:30616"/>
    </ligand>
</feature>
<dbReference type="AlphaFoldDB" id="A0A1M4T3P8"/>
<evidence type="ECO:0000256" key="11">
    <source>
        <dbReference type="PROSITE-ProRule" id="PRU00560"/>
    </source>
</evidence>
<keyword evidence="7" id="KW-0413">Isomerase</keyword>
<dbReference type="Gene3D" id="1.10.10.160">
    <property type="match status" value="1"/>
</dbReference>
<dbReference type="STRING" id="1121881.SAMN02745225_00484"/>
<sequence length="664" mass="73688">MVELTAGLTEDQRAAVLCPNPALAIVAPAGSGKTTVLTRRIAHRILSGQTSPSNVLALSFTRAAAYQIGARVSSLIETTPISVGTFHSVALATLRRYSSFVHSPPPKVLEDPKSVLERLVETSSSTVRSILSVRSTNTNKESAAIRCLREISWAKSSQLEPVTYLEAALSQRRLRAQEAEAISLIFESYENHKKKYRLLDMDDLIPYATSCIDHSDAFASIERFLHRHIYVDEFQDANQPQIDLLMTYLGENNHDICVVGDPNQSIYGWNGARSTNMSEFLDTFPEASVVTLSSNFRCGENIVHASGRVMPKINDKRIAYEVSPGRQAGSKGNVILRYAKDEDEEALICAREIQVQHSKGVPYSSMAVLARTNAQLRLVQAALEKMGIAFRGSTSSSSYSYGWYLRRIVSSWQAEEKNRPVSALISEMTENGSGREPPAGLIDQLKTIRRAQPNLTVGDVLEIADDLEPRRDATSTITATTFHGAKGLEWYHVHLIGVDRIPSAASKSSNRQSFAEEQRLAYVAMTRASDSLLITFIESSHLDSATRPPYLEALESALRSDHTDRRAPDPIGLALGELYPFSKEDRLIHNIKTEILKVREKEAKRRAVEPRELISDVGVRTIANRATNESYERLTELVGEFITLSPTFKDILLKQISRSLSQLT</sequence>
<dbReference type="GO" id="GO:0003677">
    <property type="term" value="F:DNA binding"/>
    <property type="evidence" value="ECO:0007669"/>
    <property type="project" value="UniProtKB-KW"/>
</dbReference>
<dbReference type="InterPro" id="IPR014017">
    <property type="entry name" value="DNA_helicase_UvrD-like_C"/>
</dbReference>
<evidence type="ECO:0000256" key="5">
    <source>
        <dbReference type="ARBA" id="ARBA00022840"/>
    </source>
</evidence>
<evidence type="ECO:0000256" key="3">
    <source>
        <dbReference type="ARBA" id="ARBA00022801"/>
    </source>
</evidence>
<dbReference type="CDD" id="cd17932">
    <property type="entry name" value="DEXQc_UvrD"/>
    <property type="match status" value="1"/>
</dbReference>
<dbReference type="GO" id="GO:0043138">
    <property type="term" value="F:3'-5' DNA helicase activity"/>
    <property type="evidence" value="ECO:0007669"/>
    <property type="project" value="UniProtKB-EC"/>
</dbReference>
<dbReference type="Proteomes" id="UP000184295">
    <property type="component" value="Unassembled WGS sequence"/>
</dbReference>
<evidence type="ECO:0000313" key="14">
    <source>
        <dbReference type="Proteomes" id="UP000184295"/>
    </source>
</evidence>
<evidence type="ECO:0000256" key="9">
    <source>
        <dbReference type="ARBA" id="ARBA00034808"/>
    </source>
</evidence>
<comment type="similarity">
    <text evidence="1">Belongs to the helicase family. UvrD subfamily.</text>
</comment>
<proteinExistence type="inferred from homology"/>
<dbReference type="OrthoDB" id="9806690at2"/>
<comment type="catalytic activity">
    <reaction evidence="8">
        <text>Couples ATP hydrolysis with the unwinding of duplex DNA by translocating in the 3'-5' direction.</text>
        <dbReference type="EC" id="5.6.2.4"/>
    </reaction>
</comment>
<keyword evidence="2 11" id="KW-0547">Nucleotide-binding</keyword>
<dbReference type="Gene3D" id="3.40.50.300">
    <property type="entry name" value="P-loop containing nucleotide triphosphate hydrolases"/>
    <property type="match status" value="3"/>
</dbReference>
<evidence type="ECO:0000256" key="8">
    <source>
        <dbReference type="ARBA" id="ARBA00034617"/>
    </source>
</evidence>
<dbReference type="InterPro" id="IPR013986">
    <property type="entry name" value="DExx_box_DNA_helicase_dom_sf"/>
</dbReference>
<dbReference type="PROSITE" id="PS51198">
    <property type="entry name" value="UVRD_HELICASE_ATP_BIND"/>
    <property type="match status" value="1"/>
</dbReference>
<dbReference type="InterPro" id="IPR014016">
    <property type="entry name" value="UvrD-like_ATP-bd"/>
</dbReference>
<protein>
    <recommendedName>
        <fullName evidence="9">DNA 3'-5' helicase</fullName>
        <ecNumber evidence="9">5.6.2.4</ecNumber>
    </recommendedName>
</protein>
<name>A0A1M4T3P8_9ACTN</name>
<keyword evidence="14" id="KW-1185">Reference proteome</keyword>
<gene>
    <name evidence="13" type="ORF">SAMN02745225_00484</name>
</gene>
<dbReference type="SUPFAM" id="SSF52540">
    <property type="entry name" value="P-loop containing nucleoside triphosphate hydrolases"/>
    <property type="match status" value="1"/>
</dbReference>
<organism evidence="13 14">
    <name type="scientific">Ferrithrix thermotolerans DSM 19514</name>
    <dbReference type="NCBI Taxonomy" id="1121881"/>
    <lineage>
        <taxon>Bacteria</taxon>
        <taxon>Bacillati</taxon>
        <taxon>Actinomycetota</taxon>
        <taxon>Acidimicrobiia</taxon>
        <taxon>Acidimicrobiales</taxon>
        <taxon>Acidimicrobiaceae</taxon>
        <taxon>Ferrithrix</taxon>
    </lineage>
</organism>
<dbReference type="Pfam" id="PF13361">
    <property type="entry name" value="UvrD_C"/>
    <property type="match status" value="2"/>
</dbReference>
<evidence type="ECO:0000256" key="1">
    <source>
        <dbReference type="ARBA" id="ARBA00009922"/>
    </source>
</evidence>
<evidence type="ECO:0000256" key="2">
    <source>
        <dbReference type="ARBA" id="ARBA00022741"/>
    </source>
</evidence>
<keyword evidence="3 11" id="KW-0378">Hydrolase</keyword>
<dbReference type="RefSeq" id="WP_072788389.1">
    <property type="nucleotide sequence ID" value="NZ_FQUL01000004.1"/>
</dbReference>
<evidence type="ECO:0000313" key="13">
    <source>
        <dbReference type="EMBL" id="SHE39096.1"/>
    </source>
</evidence>
<evidence type="ECO:0000259" key="12">
    <source>
        <dbReference type="PROSITE" id="PS51198"/>
    </source>
</evidence>
<dbReference type="PANTHER" id="PTHR11070:SF2">
    <property type="entry name" value="ATP-DEPENDENT DNA HELICASE SRS2"/>
    <property type="match status" value="1"/>
</dbReference>
<dbReference type="EMBL" id="FQUL01000004">
    <property type="protein sequence ID" value="SHE39096.1"/>
    <property type="molecule type" value="Genomic_DNA"/>
</dbReference>
<dbReference type="Pfam" id="PF00580">
    <property type="entry name" value="UvrD-helicase"/>
    <property type="match status" value="1"/>
</dbReference>
<keyword evidence="6" id="KW-0238">DNA-binding</keyword>
<reference evidence="14" key="1">
    <citation type="submission" date="2016-11" db="EMBL/GenBank/DDBJ databases">
        <authorList>
            <person name="Varghese N."/>
            <person name="Submissions S."/>
        </authorList>
    </citation>
    <scope>NUCLEOTIDE SEQUENCE [LARGE SCALE GENOMIC DNA]</scope>
    <source>
        <strain evidence="14">DSM 19514</strain>
    </source>
</reference>
<evidence type="ECO:0000256" key="4">
    <source>
        <dbReference type="ARBA" id="ARBA00022806"/>
    </source>
</evidence>
<feature type="domain" description="UvrD-like helicase ATP-binding" evidence="12">
    <location>
        <begin position="6"/>
        <end position="299"/>
    </location>
</feature>
<dbReference type="GO" id="GO:0000725">
    <property type="term" value="P:recombinational repair"/>
    <property type="evidence" value="ECO:0007669"/>
    <property type="project" value="TreeGrafter"/>
</dbReference>
<dbReference type="PANTHER" id="PTHR11070">
    <property type="entry name" value="UVRD / RECB / PCRA DNA HELICASE FAMILY MEMBER"/>
    <property type="match status" value="1"/>
</dbReference>
<dbReference type="EC" id="5.6.2.4" evidence="9"/>
<dbReference type="GO" id="GO:0016887">
    <property type="term" value="F:ATP hydrolysis activity"/>
    <property type="evidence" value="ECO:0007669"/>
    <property type="project" value="RHEA"/>
</dbReference>
<evidence type="ECO:0000256" key="6">
    <source>
        <dbReference type="ARBA" id="ARBA00023125"/>
    </source>
</evidence>
<dbReference type="InterPro" id="IPR000212">
    <property type="entry name" value="DNA_helicase_UvrD/REP"/>
</dbReference>
<comment type="catalytic activity">
    <reaction evidence="10">
        <text>ATP + H2O = ADP + phosphate + H(+)</text>
        <dbReference type="Rhea" id="RHEA:13065"/>
        <dbReference type="ChEBI" id="CHEBI:15377"/>
        <dbReference type="ChEBI" id="CHEBI:15378"/>
        <dbReference type="ChEBI" id="CHEBI:30616"/>
        <dbReference type="ChEBI" id="CHEBI:43474"/>
        <dbReference type="ChEBI" id="CHEBI:456216"/>
        <dbReference type="EC" id="5.6.2.4"/>
    </reaction>
</comment>
<accession>A0A1M4T3P8</accession>
<dbReference type="InterPro" id="IPR027417">
    <property type="entry name" value="P-loop_NTPase"/>
</dbReference>
<evidence type="ECO:0000256" key="10">
    <source>
        <dbReference type="ARBA" id="ARBA00048988"/>
    </source>
</evidence>
<keyword evidence="4 11" id="KW-0347">Helicase</keyword>
<evidence type="ECO:0000256" key="7">
    <source>
        <dbReference type="ARBA" id="ARBA00023235"/>
    </source>
</evidence>
<keyword evidence="5 11" id="KW-0067">ATP-binding</keyword>
<dbReference type="GO" id="GO:0005524">
    <property type="term" value="F:ATP binding"/>
    <property type="evidence" value="ECO:0007669"/>
    <property type="project" value="UniProtKB-UniRule"/>
</dbReference>